<name>A0A3M7HP45_HORWE</name>
<feature type="region of interest" description="Disordered" evidence="4">
    <location>
        <begin position="476"/>
        <end position="496"/>
    </location>
</feature>
<gene>
    <name evidence="5" type="ORF">D0860_01813</name>
</gene>
<dbReference type="GO" id="GO:0006914">
    <property type="term" value="P:autophagy"/>
    <property type="evidence" value="ECO:0007669"/>
    <property type="project" value="InterPro"/>
</dbReference>
<sequence>MNVAGKALGSEKGRRYLAQLDQALCDGKWAEVAELARKTEKHAPEKHCYTLTARTEAQIASASRRPTSASSNDTTSVHGLSGAIPKLQDAIAASSSGPEDVYCARTCLAEIHWLQEDPSAALKALPEGETPAGGNDRNGSPLGWPEVCSTRSAFLRAAALEGLGNDKEARDVYRNAAQNVPGSRSAELRKWTERLLARASIYASKATTQPTLANLNESLSIFRAWASFWQRASPPASSGSTSQRVDIPRRQVWRAYYELLSSILQHGLLYNPSAAAGAQPLLVPWSEAKSEQYTEAKVRQRAELKRVEATYESLLIQETQFPKANESNTEVEEWVEQAVENWKILCGGLWTDSELGEGGKEAVGRSILDILYRAATKTFHSTAILRQLFTVHAAIGEFDLAIHAFDSYVEIVSKGKARGEKTGKHELGFDTDDSAIQTAAEAVRILCKYGDREQAEKALDVSETIKQWLYQQRPTTEQELETAEDKKVDESDQHRQPTLKQLTLKSLAAANFAIGLAHAHWARLSFEDEKRGDSYAEALNHLKKSLAFNDRSVETAYTLARVLAETQDVSSAVDIIRRSIAVSHTADDAFTDTNSFATADESGYHVDEDDEDDWDRQRQLIPLWHLLALCLSAKDDYEPAFNACEAAFEQFGDPNVLWGRAGSKAKSTNQTREMRGLVDQMDNFEREAILEIKMTKLAFLELTEGVERAVEAGNELLVSYTRLFGSPSQLKSPLKAPQPVINTPSKNGGGALRSVVGSIRPRSARNSGENTLRAPSPSRPTSANTQRDGSPIAITITNENGTSAEKQHHSHHHHLHVPFKTQGHQGDFTEAGSLRSKRSREDLKEKPGPDTDEKPLPASPQDGVDVARPDHPAANAPAVEPALSDSMSREEPRQPLKEPEHNAPHNAWPAPTGHVHQPLEQDMRLPAPHPASNTMPMPTFGSMQERQFKVTVLSKVWLFIASMYIRAGMFEDANGAVQDAMVLVEVLEGDKCAEGANAKGLFERGWGGGKSVDRLWADVYAVKGQLALAQMRPFAAMVHYEDALLHFPDHPEGIIGISNLLMDIYEEKMPAEEPQLLLPPLPASSGSLVNDPTLLHRSEGETPTTAKSTLANTGRALPPSVTRNNDPSPAELNRLAARDRAYMLLANLTRLGSGWDDAEAWLTLARAHELSKDIAKAKKALCRPAEIGSDKQCRFATTAMMDNRKPPEFSIELSADRASVKDVVKGILHTIFFHRFFTPIYPSSHDVLDLTLPYVSEDDIESLIETKTTALVRALDTASNQQSPQYTSKAGRGSIVLQFLEKKRRKAGWFGVKGEEETVWENWVISVTLTSARSETEAARNKTSMETSLQKAAMKVVTLVNAERGHIPPITTNETNPFPYQILVNPRTDGWTRPF</sequence>
<feature type="compositionally biased region" description="Basic and acidic residues" evidence="4">
    <location>
        <begin position="887"/>
        <end position="903"/>
    </location>
</feature>
<dbReference type="InterPro" id="IPR012445">
    <property type="entry name" value="ATG101"/>
</dbReference>
<evidence type="ECO:0000256" key="1">
    <source>
        <dbReference type="ARBA" id="ARBA00002550"/>
    </source>
</evidence>
<feature type="region of interest" description="Disordered" evidence="4">
    <location>
        <begin position="1090"/>
        <end position="1130"/>
    </location>
</feature>
<feature type="compositionally biased region" description="Polar residues" evidence="4">
    <location>
        <begin position="1101"/>
        <end position="1112"/>
    </location>
</feature>
<dbReference type="PANTHER" id="PTHR23083:SF464">
    <property type="entry name" value="TETRATRICOPEPTIDE REPEAT DOMAIN 7, ISOFORM A"/>
    <property type="match status" value="1"/>
</dbReference>
<evidence type="ECO:0000256" key="2">
    <source>
        <dbReference type="ARBA" id="ARBA00038251"/>
    </source>
</evidence>
<dbReference type="InterPro" id="IPR011990">
    <property type="entry name" value="TPR-like_helical_dom_sf"/>
</dbReference>
<dbReference type="Gene3D" id="1.25.40.10">
    <property type="entry name" value="Tetratricopeptide repeat domain"/>
    <property type="match status" value="2"/>
</dbReference>
<reference evidence="5 6" key="1">
    <citation type="journal article" date="2018" name="BMC Genomics">
        <title>Genomic evidence for intraspecific hybridization in a clonal and extremely halotolerant yeast.</title>
        <authorList>
            <person name="Gostincar C."/>
            <person name="Stajich J.E."/>
            <person name="Zupancic J."/>
            <person name="Zalar P."/>
            <person name="Gunde-Cimerman N."/>
        </authorList>
    </citation>
    <scope>NUCLEOTIDE SEQUENCE [LARGE SCALE GENOMIC DNA]</scope>
    <source>
        <strain evidence="5 6">EXF-562</strain>
    </source>
</reference>
<feature type="coiled-coil region" evidence="3">
    <location>
        <begin position="290"/>
        <end position="317"/>
    </location>
</feature>
<feature type="compositionally biased region" description="Basic and acidic residues" evidence="4">
    <location>
        <begin position="483"/>
        <end position="495"/>
    </location>
</feature>
<protein>
    <submittedName>
        <fullName evidence="5">Uncharacterized protein</fullName>
    </submittedName>
</protein>
<proteinExistence type="inferred from homology"/>
<dbReference type="Pfam" id="PF07855">
    <property type="entry name" value="ATG101"/>
    <property type="match status" value="1"/>
</dbReference>
<evidence type="ECO:0000256" key="3">
    <source>
        <dbReference type="SAM" id="Coils"/>
    </source>
</evidence>
<comment type="function">
    <text evidence="1">Involved in endocytosis.</text>
</comment>
<dbReference type="InterPro" id="IPR051722">
    <property type="entry name" value="Endocytosis_PI4K-reg_protein"/>
</dbReference>
<dbReference type="PANTHER" id="PTHR23083">
    <property type="entry name" value="TETRATRICOPEPTIDE REPEAT PROTEIN, TPR"/>
    <property type="match status" value="1"/>
</dbReference>
<evidence type="ECO:0000256" key="4">
    <source>
        <dbReference type="SAM" id="MobiDB-lite"/>
    </source>
</evidence>
<feature type="compositionally biased region" description="Basic and acidic residues" evidence="4">
    <location>
        <begin position="839"/>
        <end position="855"/>
    </location>
</feature>
<dbReference type="SMART" id="SM00028">
    <property type="entry name" value="TPR"/>
    <property type="match status" value="5"/>
</dbReference>
<feature type="compositionally biased region" description="Polar residues" evidence="4">
    <location>
        <begin position="795"/>
        <end position="804"/>
    </location>
</feature>
<dbReference type="EMBL" id="QWIS01000022">
    <property type="protein sequence ID" value="RMZ15151.1"/>
    <property type="molecule type" value="Genomic_DNA"/>
</dbReference>
<keyword evidence="3" id="KW-0175">Coiled coil</keyword>
<dbReference type="VEuPathDB" id="FungiDB:BTJ68_15170"/>
<organism evidence="5 6">
    <name type="scientific">Hortaea werneckii</name>
    <name type="common">Black yeast</name>
    <name type="synonym">Cladosporium werneckii</name>
    <dbReference type="NCBI Taxonomy" id="91943"/>
    <lineage>
        <taxon>Eukaryota</taxon>
        <taxon>Fungi</taxon>
        <taxon>Dikarya</taxon>
        <taxon>Ascomycota</taxon>
        <taxon>Pezizomycotina</taxon>
        <taxon>Dothideomycetes</taxon>
        <taxon>Dothideomycetidae</taxon>
        <taxon>Mycosphaerellales</taxon>
        <taxon>Teratosphaeriaceae</taxon>
        <taxon>Hortaea</taxon>
    </lineage>
</organism>
<dbReference type="InterPro" id="IPR019734">
    <property type="entry name" value="TPR_rpt"/>
</dbReference>
<dbReference type="Proteomes" id="UP000280598">
    <property type="component" value="Unassembled WGS sequence"/>
</dbReference>
<dbReference type="SUPFAM" id="SSF48452">
    <property type="entry name" value="TPR-like"/>
    <property type="match status" value="2"/>
</dbReference>
<evidence type="ECO:0000313" key="6">
    <source>
        <dbReference type="Proteomes" id="UP000280598"/>
    </source>
</evidence>
<feature type="compositionally biased region" description="Basic residues" evidence="4">
    <location>
        <begin position="808"/>
        <end position="817"/>
    </location>
</feature>
<comment type="similarity">
    <text evidence="2">Belongs to the YPP1 family.</text>
</comment>
<feature type="region of interest" description="Disordered" evidence="4">
    <location>
        <begin position="729"/>
        <end position="916"/>
    </location>
</feature>
<accession>A0A3M7HP45</accession>
<evidence type="ECO:0000313" key="5">
    <source>
        <dbReference type="EMBL" id="RMZ15151.1"/>
    </source>
</evidence>
<comment type="caution">
    <text evidence="5">The sequence shown here is derived from an EMBL/GenBank/DDBJ whole genome shotgun (WGS) entry which is preliminary data.</text>
</comment>
<feature type="compositionally biased region" description="Polar residues" evidence="4">
    <location>
        <begin position="779"/>
        <end position="788"/>
    </location>
</feature>